<reference evidence="1" key="1">
    <citation type="submission" date="2024-02" db="EMBL/GenBank/DDBJ databases">
        <authorList>
            <consortium name="ELIXIR-Norway"/>
            <consortium name="Elixir Norway"/>
        </authorList>
    </citation>
    <scope>NUCLEOTIDE SEQUENCE</scope>
</reference>
<sequence>MRNLEGIVFYSVPHSGASKDFEKYFTDANNVPFLESSDRSQGLTRCISDFNREMAQLTLDFLGSIEDHMNLYAIVEGKAMGSKVQNFLVNLNQTGHLATGILMCSSSYSYFVL</sequence>
<dbReference type="EMBL" id="OZ019897">
    <property type="protein sequence ID" value="CAK9225344.1"/>
    <property type="molecule type" value="Genomic_DNA"/>
</dbReference>
<gene>
    <name evidence="1" type="ORF">CSSPTR1EN2_LOCUS17458</name>
</gene>
<evidence type="ECO:0000313" key="2">
    <source>
        <dbReference type="Proteomes" id="UP001497512"/>
    </source>
</evidence>
<organism evidence="1 2">
    <name type="scientific">Sphagnum troendelagicum</name>
    <dbReference type="NCBI Taxonomy" id="128251"/>
    <lineage>
        <taxon>Eukaryota</taxon>
        <taxon>Viridiplantae</taxon>
        <taxon>Streptophyta</taxon>
        <taxon>Embryophyta</taxon>
        <taxon>Bryophyta</taxon>
        <taxon>Sphagnophytina</taxon>
        <taxon>Sphagnopsida</taxon>
        <taxon>Sphagnales</taxon>
        <taxon>Sphagnaceae</taxon>
        <taxon>Sphagnum</taxon>
    </lineage>
</organism>
<name>A0ABP0UMR0_9BRYO</name>
<accession>A0ABP0UMR0</accession>
<protein>
    <submittedName>
        <fullName evidence="1">Uncharacterized protein</fullName>
    </submittedName>
</protein>
<keyword evidence="2" id="KW-1185">Reference proteome</keyword>
<proteinExistence type="predicted"/>
<evidence type="ECO:0000313" key="1">
    <source>
        <dbReference type="EMBL" id="CAK9225344.1"/>
    </source>
</evidence>
<dbReference type="Proteomes" id="UP001497512">
    <property type="component" value="Chromosome 5"/>
</dbReference>